<dbReference type="InterPro" id="IPR002758">
    <property type="entry name" value="Cation_antiport_E"/>
</dbReference>
<reference evidence="7 8" key="1">
    <citation type="submission" date="2023-11" db="EMBL/GenBank/DDBJ databases">
        <title>Draft genome of Azohydromonas lata strain H1 (DSM1123), a polyhydroxyalkanoate producer.</title>
        <authorList>
            <person name="Traversa D."/>
            <person name="D'Addabbo P."/>
            <person name="Pazzani C."/>
            <person name="Manzari C."/>
            <person name="Chiara M."/>
            <person name="Scrascia M."/>
        </authorList>
    </citation>
    <scope>NUCLEOTIDE SEQUENCE [LARGE SCALE GENOMIC DNA]</scope>
    <source>
        <strain evidence="7 8">H1</strain>
    </source>
</reference>
<evidence type="ECO:0000256" key="1">
    <source>
        <dbReference type="ARBA" id="ARBA00004651"/>
    </source>
</evidence>
<keyword evidence="6" id="KW-0472">Membrane</keyword>
<evidence type="ECO:0000256" key="5">
    <source>
        <dbReference type="ARBA" id="ARBA00022989"/>
    </source>
</evidence>
<evidence type="ECO:0000313" key="8">
    <source>
        <dbReference type="Proteomes" id="UP001293718"/>
    </source>
</evidence>
<keyword evidence="8" id="KW-1185">Reference proteome</keyword>
<dbReference type="PIRSF" id="PIRSF019239">
    <property type="entry name" value="MrpE"/>
    <property type="match status" value="1"/>
</dbReference>
<evidence type="ECO:0000256" key="2">
    <source>
        <dbReference type="ARBA" id="ARBA00006228"/>
    </source>
</evidence>
<protein>
    <submittedName>
        <fullName evidence="7">Na+/H+ antiporter subunit E</fullName>
    </submittedName>
</protein>
<dbReference type="Pfam" id="PF01899">
    <property type="entry name" value="MNHE"/>
    <property type="match status" value="1"/>
</dbReference>
<dbReference type="NCBIfam" id="NF006518">
    <property type="entry name" value="PRK08965.1-2"/>
    <property type="match status" value="1"/>
</dbReference>
<evidence type="ECO:0000256" key="4">
    <source>
        <dbReference type="ARBA" id="ARBA00022692"/>
    </source>
</evidence>
<evidence type="ECO:0000256" key="6">
    <source>
        <dbReference type="ARBA" id="ARBA00023136"/>
    </source>
</evidence>
<gene>
    <name evidence="7" type="ORF">SM757_05505</name>
</gene>
<name>A0ABU5IAR5_9BURK</name>
<dbReference type="PANTHER" id="PTHR34584:SF1">
    <property type="entry name" value="NA(+)_H(+) ANTIPORTER SUBUNIT E1"/>
    <property type="match status" value="1"/>
</dbReference>
<comment type="subcellular location">
    <subcellularLocation>
        <location evidence="1">Cell membrane</location>
        <topology evidence="1">Multi-pass membrane protein</topology>
    </subcellularLocation>
</comment>
<proteinExistence type="inferred from homology"/>
<evidence type="ECO:0000313" key="7">
    <source>
        <dbReference type="EMBL" id="MDZ5456022.1"/>
    </source>
</evidence>
<keyword evidence="4" id="KW-0812">Transmembrane</keyword>
<evidence type="ECO:0000256" key="3">
    <source>
        <dbReference type="ARBA" id="ARBA00022475"/>
    </source>
</evidence>
<dbReference type="Proteomes" id="UP001293718">
    <property type="component" value="Unassembled WGS sequence"/>
</dbReference>
<dbReference type="EMBL" id="JAXOJX010000005">
    <property type="protein sequence ID" value="MDZ5456022.1"/>
    <property type="molecule type" value="Genomic_DNA"/>
</dbReference>
<keyword evidence="3" id="KW-1003">Cell membrane</keyword>
<sequence length="161" mass="17611">MKRWLPHPVLSALLAAVWLLLQQSLALPQLLTAAALALLVPRLLHGFLGEPLRLRRWTVALRLAAVLLWDIVVANVTVARLALSPRARPKPAWVRVPLRLRHPGGLSLLAGMVTMTPGTVSCVVDEARGELLVHALDCLDAPALAADIQARYEAPLREIFE</sequence>
<comment type="caution">
    <text evidence="7">The sequence shown here is derived from an EMBL/GenBank/DDBJ whole genome shotgun (WGS) entry which is preliminary data.</text>
</comment>
<keyword evidence="5" id="KW-1133">Transmembrane helix</keyword>
<dbReference type="RefSeq" id="WP_066337480.1">
    <property type="nucleotide sequence ID" value="NZ_JAXOJX010000005.1"/>
</dbReference>
<dbReference type="PANTHER" id="PTHR34584">
    <property type="entry name" value="NA(+)/H(+) ANTIPORTER SUBUNIT E1"/>
    <property type="match status" value="1"/>
</dbReference>
<comment type="similarity">
    <text evidence="2">Belongs to the CPA3 antiporters (TC 2.A.63) subunit E family.</text>
</comment>
<accession>A0ABU5IAR5</accession>
<organism evidence="7 8">
    <name type="scientific">Azohydromonas lata</name>
    <dbReference type="NCBI Taxonomy" id="45677"/>
    <lineage>
        <taxon>Bacteria</taxon>
        <taxon>Pseudomonadati</taxon>
        <taxon>Pseudomonadota</taxon>
        <taxon>Betaproteobacteria</taxon>
        <taxon>Burkholderiales</taxon>
        <taxon>Sphaerotilaceae</taxon>
        <taxon>Azohydromonas</taxon>
    </lineage>
</organism>